<organism evidence="1 2">
    <name type="scientific">Chryseobacterium angstadtii</name>
    <dbReference type="NCBI Taxonomy" id="558151"/>
    <lineage>
        <taxon>Bacteria</taxon>
        <taxon>Pseudomonadati</taxon>
        <taxon>Bacteroidota</taxon>
        <taxon>Flavobacteriia</taxon>
        <taxon>Flavobacteriales</taxon>
        <taxon>Weeksellaceae</taxon>
        <taxon>Chryseobacterium group</taxon>
        <taxon>Chryseobacterium</taxon>
    </lineage>
</organism>
<protein>
    <submittedName>
        <fullName evidence="1">Uncharacterized protein</fullName>
    </submittedName>
</protein>
<dbReference type="EMBL" id="LFND01000001">
    <property type="protein sequence ID" value="KMQ66659.1"/>
    <property type="molecule type" value="Genomic_DNA"/>
</dbReference>
<evidence type="ECO:0000313" key="2">
    <source>
        <dbReference type="Proteomes" id="UP000036261"/>
    </source>
</evidence>
<dbReference type="STRING" id="558151.ACM46_03870"/>
<keyword evidence="2" id="KW-1185">Reference proteome</keyword>
<name>A0A0J7IL97_9FLAO</name>
<proteinExistence type="predicted"/>
<dbReference type="RefSeq" id="WP_048505265.1">
    <property type="nucleotide sequence ID" value="NZ_LFND01000001.1"/>
</dbReference>
<dbReference type="AlphaFoldDB" id="A0A0J7IL97"/>
<accession>A0A0J7IL97</accession>
<sequence>METIIQHREQLQYAEVYISDMLFLKNFFLKLQNYSTLNKSFGIPFLVAKKKNEIVAFASLLINEKGEITFKIYSKNSFAETENRDFSLYAERYFKKNNTPNFRNAEQLKSSINRMVSWLNIG</sequence>
<comment type="caution">
    <text evidence="1">The sequence shown here is derived from an EMBL/GenBank/DDBJ whole genome shotgun (WGS) entry which is preliminary data.</text>
</comment>
<dbReference type="OrthoDB" id="1363959at2"/>
<gene>
    <name evidence="1" type="ORF">ACM46_03870</name>
</gene>
<reference evidence="1 2" key="1">
    <citation type="journal article" date="2013" name="Int. J. Syst. Evol. Microbiol.">
        <title>Chryseobacterium angstadtii sp. nov., isolated from a newt tank.</title>
        <authorList>
            <person name="Kirk K.E."/>
            <person name="Hoffman J.A."/>
            <person name="Smith K.A."/>
            <person name="Strahan B.L."/>
            <person name="Failor K.C."/>
            <person name="Krebs J.E."/>
            <person name="Gale A.N."/>
            <person name="Do T.D."/>
            <person name="Sontag T.C."/>
            <person name="Batties A.M."/>
            <person name="Mistiszyn K."/>
            <person name="Newman J.D."/>
        </authorList>
    </citation>
    <scope>NUCLEOTIDE SEQUENCE [LARGE SCALE GENOMIC DNA]</scope>
    <source>
        <strain evidence="1 2">KM</strain>
    </source>
</reference>
<dbReference type="PATRIC" id="fig|558151.6.peg.811"/>
<dbReference type="Proteomes" id="UP000036261">
    <property type="component" value="Unassembled WGS sequence"/>
</dbReference>
<evidence type="ECO:0000313" key="1">
    <source>
        <dbReference type="EMBL" id="KMQ66659.1"/>
    </source>
</evidence>